<evidence type="ECO:0000313" key="2">
    <source>
        <dbReference type="Ensembl" id="ENSBIXP00005036863.1"/>
    </source>
</evidence>
<name>A0A4W2HZ32_BOBOX</name>
<organism evidence="2 4">
    <name type="scientific">Bos indicus x Bos taurus</name>
    <name type="common">Hybrid cattle</name>
    <dbReference type="NCBI Taxonomy" id="30522"/>
    <lineage>
        <taxon>Eukaryota</taxon>
        <taxon>Metazoa</taxon>
        <taxon>Chordata</taxon>
        <taxon>Craniata</taxon>
        <taxon>Vertebrata</taxon>
        <taxon>Euteleostomi</taxon>
        <taxon>Mammalia</taxon>
        <taxon>Eutheria</taxon>
        <taxon>Laurasiatheria</taxon>
        <taxon>Artiodactyla</taxon>
        <taxon>Ruminantia</taxon>
        <taxon>Pecora</taxon>
        <taxon>Bovidae</taxon>
        <taxon>Bovinae</taxon>
        <taxon>Bos</taxon>
    </lineage>
</organism>
<keyword evidence="3" id="KW-1185">Reference proteome</keyword>
<keyword evidence="1" id="KW-0472">Membrane</keyword>
<proteinExistence type="predicted"/>
<evidence type="ECO:0000313" key="3">
    <source>
        <dbReference type="Proteomes" id="UP000314981"/>
    </source>
</evidence>
<evidence type="ECO:0000313" key="4">
    <source>
        <dbReference type="Proteomes" id="UP000429181"/>
    </source>
</evidence>
<feature type="transmembrane region" description="Helical" evidence="1">
    <location>
        <begin position="35"/>
        <end position="55"/>
    </location>
</feature>
<dbReference type="Ensembl" id="ENSBIXT00000008255.1">
    <property type="protein sequence ID" value="ENSBIXP00000004234.1"/>
    <property type="gene ID" value="ENSBIXG00000010588.1"/>
</dbReference>
<dbReference type="AlphaFoldDB" id="A0A4W2HZ32"/>
<feature type="transmembrane region" description="Helical" evidence="1">
    <location>
        <begin position="6"/>
        <end position="23"/>
    </location>
</feature>
<sequence length="91" mass="10615">MIGDVEHLLLYLLPFICLLWRHCTSPKHPVSFCLFFNRVISLLLICKCSLYILHINPLSHIWFTSIFSHSVGCLFTIWTVSFAVQKLFSLM</sequence>
<feature type="transmembrane region" description="Helical" evidence="1">
    <location>
        <begin position="61"/>
        <end position="84"/>
    </location>
</feature>
<keyword evidence="1" id="KW-0812">Transmembrane</keyword>
<dbReference type="Ensembl" id="ENSBIXT00005025076.1">
    <property type="protein sequence ID" value="ENSBIXP00005036863.1"/>
    <property type="gene ID" value="ENSBIXG00005018533.1"/>
</dbReference>
<dbReference type="Proteomes" id="UP000314981">
    <property type="component" value="Unassembled WGS sequence"/>
</dbReference>
<dbReference type="GeneTree" id="ENSGT01130000278724"/>
<keyword evidence="1" id="KW-1133">Transmembrane helix</keyword>
<dbReference type="Proteomes" id="UP000429181">
    <property type="component" value="Unassembled WGS sequence"/>
</dbReference>
<protein>
    <submittedName>
        <fullName evidence="2">Uncharacterized protein</fullName>
    </submittedName>
</protein>
<reference evidence="2" key="2">
    <citation type="submission" date="2025-05" db="UniProtKB">
        <authorList>
            <consortium name="Ensembl"/>
        </authorList>
    </citation>
    <scope>IDENTIFICATION</scope>
</reference>
<evidence type="ECO:0000256" key="1">
    <source>
        <dbReference type="SAM" id="Phobius"/>
    </source>
</evidence>
<accession>A0A4W2HZ32</accession>
<reference evidence="3 4" key="1">
    <citation type="submission" date="2018-11" db="EMBL/GenBank/DDBJ databases">
        <title>Haplotype-resolved cattle genomes.</title>
        <authorList>
            <person name="Low W.Y."/>
            <person name="Tearle R."/>
            <person name="Bickhart D.M."/>
            <person name="Rosen B.D."/>
            <person name="Koren S."/>
            <person name="Rhie A."/>
            <person name="Hiendleder S."/>
            <person name="Phillippy A.M."/>
            <person name="Smith T.P.L."/>
            <person name="Williams J.L."/>
        </authorList>
    </citation>
    <scope>NUCLEOTIDE SEQUENCE [LARGE SCALE GENOMIC DNA]</scope>
</reference>